<evidence type="ECO:0000313" key="2">
    <source>
        <dbReference type="EMBL" id="OAT78176.1"/>
    </source>
</evidence>
<keyword evidence="2" id="KW-0378">Hydrolase</keyword>
<dbReference type="PROSITE" id="PS50828">
    <property type="entry name" value="SMR"/>
    <property type="match status" value="1"/>
</dbReference>
<evidence type="ECO:0000259" key="1">
    <source>
        <dbReference type="PROSITE" id="PS50828"/>
    </source>
</evidence>
<keyword evidence="2" id="KW-0255">Endonuclease</keyword>
<dbReference type="Gene3D" id="3.30.1370.110">
    <property type="match status" value="1"/>
</dbReference>
<proteinExistence type="predicted"/>
<dbReference type="NCBIfam" id="NF033154">
    <property type="entry name" value="endonuc_SmrA"/>
    <property type="match status" value="1"/>
</dbReference>
<organism evidence="2 3">
    <name type="scientific">Mangrovibacter phragmitis</name>
    <dbReference type="NCBI Taxonomy" id="1691903"/>
    <lineage>
        <taxon>Bacteria</taxon>
        <taxon>Pseudomonadati</taxon>
        <taxon>Pseudomonadota</taxon>
        <taxon>Gammaproteobacteria</taxon>
        <taxon>Enterobacterales</taxon>
        <taxon>Enterobacteriaceae</taxon>
        <taxon>Mangrovibacter</taxon>
    </lineage>
</organism>
<dbReference type="AlphaFoldDB" id="A0A1B7L7A9"/>
<sequence>MNPDDKAFFLDAMSDVKPLKSNQHAHLQPAKKPGFDKRVYYQEDENFLTTGFLDVIPLSEPLYFQREGVQRGVVEKLRSGKYQQQASLNLLRMPVAKCRQQVFEFIVQAESAGLRNLLIIHGKGREDRSHANVIRSFLARWLTEFESVQAFCRAADNQGGSGACYVALRKSQAAKEETRERHAKRSR</sequence>
<keyword evidence="3" id="KW-1185">Reference proteome</keyword>
<dbReference type="SMART" id="SM00463">
    <property type="entry name" value="SMR"/>
    <property type="match status" value="1"/>
</dbReference>
<dbReference type="EMBL" id="LYRP01000001">
    <property type="protein sequence ID" value="OAT78176.1"/>
    <property type="molecule type" value="Genomic_DNA"/>
</dbReference>
<dbReference type="GO" id="GO:0004520">
    <property type="term" value="F:DNA endonuclease activity"/>
    <property type="evidence" value="ECO:0007669"/>
    <property type="project" value="TreeGrafter"/>
</dbReference>
<protein>
    <submittedName>
        <fullName evidence="2">DNA endonuclease</fullName>
    </submittedName>
</protein>
<dbReference type="STRING" id="1691903.A9B99_00065"/>
<dbReference type="InterPro" id="IPR036063">
    <property type="entry name" value="Smr_dom_sf"/>
</dbReference>
<keyword evidence="2" id="KW-0540">Nuclease</keyword>
<reference evidence="3" key="1">
    <citation type="submission" date="2016-05" db="EMBL/GenBank/DDBJ databases">
        <authorList>
            <person name="Behera P."/>
            <person name="Vaishampayan P."/>
            <person name="Singh N."/>
            <person name="Raina V."/>
            <person name="Suar M."/>
            <person name="Pattnaik A."/>
            <person name="Rastogi G."/>
        </authorList>
    </citation>
    <scope>NUCLEOTIDE SEQUENCE [LARGE SCALE GENOMIC DNA]</scope>
    <source>
        <strain evidence="3">MP23</strain>
    </source>
</reference>
<dbReference type="InterPro" id="IPR047688">
    <property type="entry name" value="Endonuc_SmrA"/>
</dbReference>
<accession>A0A1B7L7A9</accession>
<dbReference type="RefSeq" id="WP_064593384.1">
    <property type="nucleotide sequence ID" value="NZ_JBDJAE010000001.1"/>
</dbReference>
<name>A0A1B7L7A9_9ENTR</name>
<feature type="domain" description="Smr" evidence="1">
    <location>
        <begin position="88"/>
        <end position="169"/>
    </location>
</feature>
<dbReference type="Pfam" id="PF01713">
    <property type="entry name" value="Smr"/>
    <property type="match status" value="1"/>
</dbReference>
<gene>
    <name evidence="2" type="ORF">A9B99_00065</name>
</gene>
<dbReference type="InterPro" id="IPR002625">
    <property type="entry name" value="Smr_dom"/>
</dbReference>
<dbReference type="Proteomes" id="UP000078225">
    <property type="component" value="Unassembled WGS sequence"/>
</dbReference>
<evidence type="ECO:0000313" key="3">
    <source>
        <dbReference type="Proteomes" id="UP000078225"/>
    </source>
</evidence>
<dbReference type="PANTHER" id="PTHR35562">
    <property type="entry name" value="DNA ENDONUCLEASE SMRA-RELATED"/>
    <property type="match status" value="1"/>
</dbReference>
<dbReference type="PANTHER" id="PTHR35562:SF2">
    <property type="entry name" value="DNA ENDONUCLEASE SMRA-RELATED"/>
    <property type="match status" value="1"/>
</dbReference>
<comment type="caution">
    <text evidence="2">The sequence shown here is derived from an EMBL/GenBank/DDBJ whole genome shotgun (WGS) entry which is preliminary data.</text>
</comment>
<dbReference type="OrthoDB" id="9808881at2"/>
<dbReference type="SUPFAM" id="SSF160443">
    <property type="entry name" value="SMR domain-like"/>
    <property type="match status" value="1"/>
</dbReference>